<proteinExistence type="predicted"/>
<gene>
    <name evidence="1" type="ORF">JMA39_07245</name>
</gene>
<name>A0ABS1SWL0_9GAMM</name>
<dbReference type="RefSeq" id="WP_202721155.1">
    <property type="nucleotide sequence ID" value="NZ_BPEX01000002.1"/>
</dbReference>
<accession>A0ABS1SWL0</accession>
<sequence length="120" mass="14014">MKQAWPLFRNREPKSRDDMVNDDPYITMPFPTSLWDRRERATVDAMNTSAINAGLLGHYLKASFLVIVLECSFKQFFRSGRATCIMLQLFQTCFNDVANMAFFSVGDYIYKKYSSDKKQR</sequence>
<keyword evidence="2" id="KW-1185">Reference proteome</keyword>
<dbReference type="Proteomes" id="UP000604898">
    <property type="component" value="Unassembled WGS sequence"/>
</dbReference>
<protein>
    <submittedName>
        <fullName evidence="1">Uncharacterized protein</fullName>
    </submittedName>
</protein>
<reference evidence="1 2" key="1">
    <citation type="submission" date="2021-01" db="EMBL/GenBank/DDBJ databases">
        <title>Genome sequence of Shewanella schlegeliana JCM 11561.</title>
        <authorList>
            <person name="Zhang H."/>
            <person name="Li C."/>
        </authorList>
    </citation>
    <scope>NUCLEOTIDE SEQUENCE [LARGE SCALE GENOMIC DNA]</scope>
    <source>
        <strain evidence="1 2">JCM 11561</strain>
    </source>
</reference>
<organism evidence="1 2">
    <name type="scientific">Shewanella schlegeliana</name>
    <dbReference type="NCBI Taxonomy" id="190308"/>
    <lineage>
        <taxon>Bacteria</taxon>
        <taxon>Pseudomonadati</taxon>
        <taxon>Pseudomonadota</taxon>
        <taxon>Gammaproteobacteria</taxon>
        <taxon>Alteromonadales</taxon>
        <taxon>Shewanellaceae</taxon>
        <taxon>Shewanella</taxon>
    </lineage>
</organism>
<dbReference type="EMBL" id="JAESVD010000003">
    <property type="protein sequence ID" value="MBL4912933.1"/>
    <property type="molecule type" value="Genomic_DNA"/>
</dbReference>
<evidence type="ECO:0000313" key="2">
    <source>
        <dbReference type="Proteomes" id="UP000604898"/>
    </source>
</evidence>
<comment type="caution">
    <text evidence="1">The sequence shown here is derived from an EMBL/GenBank/DDBJ whole genome shotgun (WGS) entry which is preliminary data.</text>
</comment>
<evidence type="ECO:0000313" key="1">
    <source>
        <dbReference type="EMBL" id="MBL4912933.1"/>
    </source>
</evidence>